<dbReference type="AlphaFoldDB" id="A0A196SJM3"/>
<evidence type="ECO:0000313" key="3">
    <source>
        <dbReference type="EMBL" id="OAO16129.1"/>
    </source>
</evidence>
<comment type="caution">
    <text evidence="3">The sequence shown here is derived from an EMBL/GenBank/DDBJ whole genome shotgun (WGS) entry which is preliminary data.</text>
</comment>
<dbReference type="FunFam" id="3.40.50.1000:FF:000093">
    <property type="entry name" value="NLI interacting factor-like phosphatase family protein"/>
    <property type="match status" value="1"/>
</dbReference>
<evidence type="ECO:0000256" key="1">
    <source>
        <dbReference type="SAM" id="MobiDB-lite"/>
    </source>
</evidence>
<organism evidence="3 4">
    <name type="scientific">Blastocystis sp. subtype 1 (strain ATCC 50177 / NandII)</name>
    <dbReference type="NCBI Taxonomy" id="478820"/>
    <lineage>
        <taxon>Eukaryota</taxon>
        <taxon>Sar</taxon>
        <taxon>Stramenopiles</taxon>
        <taxon>Bigyra</taxon>
        <taxon>Opalozoa</taxon>
        <taxon>Opalinata</taxon>
        <taxon>Blastocystidae</taxon>
        <taxon>Blastocystis</taxon>
    </lineage>
</organism>
<dbReference type="NCBIfam" id="TIGR02251">
    <property type="entry name" value="HIF-SF_euk"/>
    <property type="match status" value="1"/>
</dbReference>
<dbReference type="InterPro" id="IPR023214">
    <property type="entry name" value="HAD_sf"/>
</dbReference>
<dbReference type="PANTHER" id="PTHR12210">
    <property type="entry name" value="DULLARD PROTEIN PHOSPHATASE"/>
    <property type="match status" value="1"/>
</dbReference>
<name>A0A196SJM3_BLAHN</name>
<dbReference type="InterPro" id="IPR004274">
    <property type="entry name" value="FCP1_dom"/>
</dbReference>
<dbReference type="InterPro" id="IPR011948">
    <property type="entry name" value="Dullard_phosphatase"/>
</dbReference>
<dbReference type="SUPFAM" id="SSF56784">
    <property type="entry name" value="HAD-like"/>
    <property type="match status" value="1"/>
</dbReference>
<feature type="domain" description="FCP1 homology" evidence="2">
    <location>
        <begin position="159"/>
        <end position="318"/>
    </location>
</feature>
<dbReference type="GO" id="GO:0016791">
    <property type="term" value="F:phosphatase activity"/>
    <property type="evidence" value="ECO:0007669"/>
    <property type="project" value="InterPro"/>
</dbReference>
<dbReference type="SMART" id="SM00577">
    <property type="entry name" value="CPDc"/>
    <property type="match status" value="1"/>
</dbReference>
<reference evidence="3 4" key="1">
    <citation type="submission" date="2016-05" db="EMBL/GenBank/DDBJ databases">
        <title>Nuclear genome of Blastocystis sp. subtype 1 NandII.</title>
        <authorList>
            <person name="Gentekaki E."/>
            <person name="Curtis B."/>
            <person name="Stairs C."/>
            <person name="Eme L."/>
            <person name="Herman E."/>
            <person name="Klimes V."/>
            <person name="Arias M.C."/>
            <person name="Elias M."/>
            <person name="Hilliou F."/>
            <person name="Klute M."/>
            <person name="Malik S.-B."/>
            <person name="Pightling A."/>
            <person name="Rachubinski R."/>
            <person name="Salas D."/>
            <person name="Schlacht A."/>
            <person name="Suga H."/>
            <person name="Archibald J."/>
            <person name="Ball S.G."/>
            <person name="Clark G."/>
            <person name="Dacks J."/>
            <person name="Van Der Giezen M."/>
            <person name="Tsaousis A."/>
            <person name="Roger A."/>
        </authorList>
    </citation>
    <scope>NUCLEOTIDE SEQUENCE [LARGE SCALE GENOMIC DNA]</scope>
    <source>
        <strain evidence="4">ATCC 50177 / NandII</strain>
    </source>
</reference>
<accession>A0A196SJM3</accession>
<protein>
    <submittedName>
        <fullName evidence="3">CTD small phosphatase-like protein 2</fullName>
    </submittedName>
</protein>
<dbReference type="CDD" id="cd07521">
    <property type="entry name" value="HAD_FCP1-like"/>
    <property type="match status" value="1"/>
</dbReference>
<feature type="region of interest" description="Disordered" evidence="1">
    <location>
        <begin position="47"/>
        <end position="73"/>
    </location>
</feature>
<dbReference type="Gene3D" id="3.40.50.1000">
    <property type="entry name" value="HAD superfamily/HAD-like"/>
    <property type="match status" value="1"/>
</dbReference>
<dbReference type="STRING" id="478820.A0A196SJM3"/>
<dbReference type="InterPro" id="IPR036412">
    <property type="entry name" value="HAD-like_sf"/>
</dbReference>
<keyword evidence="4" id="KW-1185">Reference proteome</keyword>
<dbReference type="OrthoDB" id="277011at2759"/>
<dbReference type="Proteomes" id="UP000078348">
    <property type="component" value="Unassembled WGS sequence"/>
</dbReference>
<gene>
    <name evidence="3" type="ORF">AV274_2155</name>
</gene>
<dbReference type="InterPro" id="IPR050365">
    <property type="entry name" value="TIM50"/>
</dbReference>
<evidence type="ECO:0000313" key="4">
    <source>
        <dbReference type="Proteomes" id="UP000078348"/>
    </source>
</evidence>
<dbReference type="Pfam" id="PF03031">
    <property type="entry name" value="NIF"/>
    <property type="match status" value="1"/>
</dbReference>
<sequence>MSGSVIFTAPLKKQPSYIVAPVQPEATNEEGRRVRYSIVESTNDTKVRDSIAEPAPRLSENDRESIRRQSSIARESDVYRQSIKRESSTLKRLSECHKGTVTVDEELLSQTVLEDLSEEPEEEYDPNYVDPYLIMHMVPPYESIPKSQLRYNLLPPKAADLPSHTLVLDLDETLVHCYLDKPDKFDISFQICDRETYEVYLCFRPYVFHFLETMSQYYELIVFTAGIKPYAELICELFNSDKKLIQHCLSRDDCVYVNNSLYIKDLRCLNRNLATTILLDNSPYTFAFNVDNGIPIDSWYTDRSDKRLYQYIPMLKLLSKEPDVRTSIHSLFKIQDILDSYDDFSLQ</sequence>
<dbReference type="EMBL" id="LXWW01000097">
    <property type="protein sequence ID" value="OAO16129.1"/>
    <property type="molecule type" value="Genomic_DNA"/>
</dbReference>
<proteinExistence type="predicted"/>
<evidence type="ECO:0000259" key="2">
    <source>
        <dbReference type="PROSITE" id="PS50969"/>
    </source>
</evidence>
<dbReference type="PROSITE" id="PS50969">
    <property type="entry name" value="FCP1"/>
    <property type="match status" value="1"/>
</dbReference>